<gene>
    <name evidence="1" type="ORF">OM076_02090</name>
</gene>
<name>A0A9X3MNT0_9ACTN</name>
<sequence>MDHDATSAKAQRELGWTPRSWEDAVTATAESLLALAPARRAGATAGA</sequence>
<dbReference type="RefSeq" id="WP_270037694.1">
    <property type="nucleotide sequence ID" value="NZ_JAPDOD010000001.1"/>
</dbReference>
<dbReference type="EMBL" id="JAPDOD010000001">
    <property type="protein sequence ID" value="MDA0159041.1"/>
    <property type="molecule type" value="Genomic_DNA"/>
</dbReference>
<reference evidence="1" key="1">
    <citation type="submission" date="2022-10" db="EMBL/GenBank/DDBJ databases">
        <title>The WGS of Solirubrobacter ginsenosidimutans DSM 21036.</title>
        <authorList>
            <person name="Jiang Z."/>
        </authorList>
    </citation>
    <scope>NUCLEOTIDE SEQUENCE</scope>
    <source>
        <strain evidence="1">DSM 21036</strain>
    </source>
</reference>
<proteinExistence type="predicted"/>
<dbReference type="AlphaFoldDB" id="A0A9X3MNT0"/>
<protein>
    <submittedName>
        <fullName evidence="1">Uncharacterized protein</fullName>
    </submittedName>
</protein>
<evidence type="ECO:0000313" key="1">
    <source>
        <dbReference type="EMBL" id="MDA0159041.1"/>
    </source>
</evidence>
<keyword evidence="2" id="KW-1185">Reference proteome</keyword>
<dbReference type="Proteomes" id="UP001149140">
    <property type="component" value="Unassembled WGS sequence"/>
</dbReference>
<evidence type="ECO:0000313" key="2">
    <source>
        <dbReference type="Proteomes" id="UP001149140"/>
    </source>
</evidence>
<accession>A0A9X3MNT0</accession>
<organism evidence="1 2">
    <name type="scientific">Solirubrobacter ginsenosidimutans</name>
    <dbReference type="NCBI Taxonomy" id="490573"/>
    <lineage>
        <taxon>Bacteria</taxon>
        <taxon>Bacillati</taxon>
        <taxon>Actinomycetota</taxon>
        <taxon>Thermoleophilia</taxon>
        <taxon>Solirubrobacterales</taxon>
        <taxon>Solirubrobacteraceae</taxon>
        <taxon>Solirubrobacter</taxon>
    </lineage>
</organism>
<comment type="caution">
    <text evidence="1">The sequence shown here is derived from an EMBL/GenBank/DDBJ whole genome shotgun (WGS) entry which is preliminary data.</text>
</comment>